<evidence type="ECO:0000313" key="9">
    <source>
        <dbReference type="Proteomes" id="UP001168528"/>
    </source>
</evidence>
<evidence type="ECO:0000256" key="5">
    <source>
        <dbReference type="ARBA" id="ARBA00048200"/>
    </source>
</evidence>
<dbReference type="PANTHER" id="PTHR10491:SF4">
    <property type="entry name" value="METHIONINE ADENOSYLTRANSFERASE 2 SUBUNIT BETA"/>
    <property type="match status" value="1"/>
</dbReference>
<protein>
    <recommendedName>
        <fullName evidence="4 6">dTDP-4-dehydrorhamnose reductase</fullName>
        <ecNumber evidence="3 6">1.1.1.133</ecNumber>
    </recommendedName>
</protein>
<comment type="catalytic activity">
    <reaction evidence="5">
        <text>dTDP-beta-L-rhamnose + NADP(+) = dTDP-4-dehydro-beta-L-rhamnose + NADPH + H(+)</text>
        <dbReference type="Rhea" id="RHEA:21796"/>
        <dbReference type="ChEBI" id="CHEBI:15378"/>
        <dbReference type="ChEBI" id="CHEBI:57510"/>
        <dbReference type="ChEBI" id="CHEBI:57783"/>
        <dbReference type="ChEBI" id="CHEBI:58349"/>
        <dbReference type="ChEBI" id="CHEBI:62830"/>
        <dbReference type="EC" id="1.1.1.133"/>
    </reaction>
</comment>
<dbReference type="Pfam" id="PF04321">
    <property type="entry name" value="RmlD_sub_bind"/>
    <property type="match status" value="1"/>
</dbReference>
<evidence type="ECO:0000256" key="3">
    <source>
        <dbReference type="ARBA" id="ARBA00012929"/>
    </source>
</evidence>
<dbReference type="Proteomes" id="UP001168528">
    <property type="component" value="Unassembled WGS sequence"/>
</dbReference>
<comment type="pathway">
    <text evidence="1 6">Carbohydrate biosynthesis; dTDP-L-rhamnose biosynthesis.</text>
</comment>
<comment type="similarity">
    <text evidence="2 6">Belongs to the dTDP-4-dehydrorhamnose reductase family.</text>
</comment>
<sequence>MHTIVVFGASGQLGQCLQKLAREQNLEQINFLSSQQANILDVDTLQKVFAEYKPAYCINCAAYTAVDKAEDEAEQAMKLNRDGVSNLSRLCREQDATLIHISTDFVFSGSHHLPLTESEDTLPINVYGESKLAGEKAVVALTQKHFIIRTSWLYSEYGNNFVKTMLRLGKEREQLKVIWDQVGSPTYAMDLATCILSIIKSKTSQYGLYHYSNEGVASWYDFAQAIFELSRMAVKVTPVRSAEYLTKARRPAYSVMDKSKIKRTLGIAIPYWKHSLQTCINRLYISTDDK</sequence>
<evidence type="ECO:0000256" key="2">
    <source>
        <dbReference type="ARBA" id="ARBA00010944"/>
    </source>
</evidence>
<accession>A0ABT8R6T8</accession>
<dbReference type="SUPFAM" id="SSF51735">
    <property type="entry name" value="NAD(P)-binding Rossmann-fold domains"/>
    <property type="match status" value="1"/>
</dbReference>
<organism evidence="8 9">
    <name type="scientific">Rhodocytophaga aerolata</name>
    <dbReference type="NCBI Taxonomy" id="455078"/>
    <lineage>
        <taxon>Bacteria</taxon>
        <taxon>Pseudomonadati</taxon>
        <taxon>Bacteroidota</taxon>
        <taxon>Cytophagia</taxon>
        <taxon>Cytophagales</taxon>
        <taxon>Rhodocytophagaceae</taxon>
        <taxon>Rhodocytophaga</taxon>
    </lineage>
</organism>
<dbReference type="InterPro" id="IPR029903">
    <property type="entry name" value="RmlD-like-bd"/>
</dbReference>
<evidence type="ECO:0000256" key="1">
    <source>
        <dbReference type="ARBA" id="ARBA00004781"/>
    </source>
</evidence>
<keyword evidence="6 8" id="KW-0560">Oxidoreductase</keyword>
<dbReference type="InterPro" id="IPR005913">
    <property type="entry name" value="dTDP_dehydrorham_reduct"/>
</dbReference>
<dbReference type="EMBL" id="JAUKPO010000008">
    <property type="protein sequence ID" value="MDO1447813.1"/>
    <property type="molecule type" value="Genomic_DNA"/>
</dbReference>
<dbReference type="InterPro" id="IPR036291">
    <property type="entry name" value="NAD(P)-bd_dom_sf"/>
</dbReference>
<proteinExistence type="inferred from homology"/>
<dbReference type="PANTHER" id="PTHR10491">
    <property type="entry name" value="DTDP-4-DEHYDRORHAMNOSE REDUCTASE"/>
    <property type="match status" value="1"/>
</dbReference>
<dbReference type="GO" id="GO:0008831">
    <property type="term" value="F:dTDP-4-dehydrorhamnose reductase activity"/>
    <property type="evidence" value="ECO:0007669"/>
    <property type="project" value="UniProtKB-EC"/>
</dbReference>
<name>A0ABT8R6T8_9BACT</name>
<dbReference type="NCBIfam" id="TIGR01214">
    <property type="entry name" value="rmlD"/>
    <property type="match status" value="1"/>
</dbReference>
<dbReference type="RefSeq" id="WP_302038617.1">
    <property type="nucleotide sequence ID" value="NZ_JAUKPO010000008.1"/>
</dbReference>
<feature type="domain" description="RmlD-like substrate binding" evidence="7">
    <location>
        <begin position="3"/>
        <end position="284"/>
    </location>
</feature>
<dbReference type="CDD" id="cd05254">
    <property type="entry name" value="dTDP_HR_like_SDR_e"/>
    <property type="match status" value="1"/>
</dbReference>
<evidence type="ECO:0000313" key="8">
    <source>
        <dbReference type="EMBL" id="MDO1447813.1"/>
    </source>
</evidence>
<keyword evidence="9" id="KW-1185">Reference proteome</keyword>
<evidence type="ECO:0000259" key="7">
    <source>
        <dbReference type="Pfam" id="PF04321"/>
    </source>
</evidence>
<comment type="function">
    <text evidence="6">Catalyzes the reduction of dTDP-6-deoxy-L-lyxo-4-hexulose to yield dTDP-L-rhamnose.</text>
</comment>
<gene>
    <name evidence="8" type="primary">rfbD</name>
    <name evidence="8" type="ORF">Q0590_16195</name>
</gene>
<evidence type="ECO:0000256" key="4">
    <source>
        <dbReference type="ARBA" id="ARBA00017099"/>
    </source>
</evidence>
<dbReference type="EC" id="1.1.1.133" evidence="3 6"/>
<evidence type="ECO:0000256" key="6">
    <source>
        <dbReference type="RuleBase" id="RU364082"/>
    </source>
</evidence>
<keyword evidence="6" id="KW-0521">NADP</keyword>
<dbReference type="Gene3D" id="3.90.25.10">
    <property type="entry name" value="UDP-galactose 4-epimerase, domain 1"/>
    <property type="match status" value="1"/>
</dbReference>
<reference evidence="8" key="1">
    <citation type="submission" date="2023-07" db="EMBL/GenBank/DDBJ databases">
        <title>The genome sequence of Rhodocytophaga aerolata KACC 12507.</title>
        <authorList>
            <person name="Zhang X."/>
        </authorList>
    </citation>
    <scope>NUCLEOTIDE SEQUENCE</scope>
    <source>
        <strain evidence="8">KACC 12507</strain>
    </source>
</reference>
<dbReference type="Gene3D" id="3.40.50.720">
    <property type="entry name" value="NAD(P)-binding Rossmann-like Domain"/>
    <property type="match status" value="1"/>
</dbReference>
<comment type="caution">
    <text evidence="8">The sequence shown here is derived from an EMBL/GenBank/DDBJ whole genome shotgun (WGS) entry which is preliminary data.</text>
</comment>